<feature type="compositionally biased region" description="Gly residues" evidence="1">
    <location>
        <begin position="1"/>
        <end position="12"/>
    </location>
</feature>
<reference evidence="2" key="1">
    <citation type="submission" date="2023-10" db="EMBL/GenBank/DDBJ databases">
        <authorList>
            <person name="Chen Y."/>
            <person name="Shah S."/>
            <person name="Dougan E. K."/>
            <person name="Thang M."/>
            <person name="Chan C."/>
        </authorList>
    </citation>
    <scope>NUCLEOTIDE SEQUENCE [LARGE SCALE GENOMIC DNA]</scope>
</reference>
<keyword evidence="3" id="KW-1185">Reference proteome</keyword>
<evidence type="ECO:0000313" key="3">
    <source>
        <dbReference type="Proteomes" id="UP001189429"/>
    </source>
</evidence>
<evidence type="ECO:0000256" key="1">
    <source>
        <dbReference type="SAM" id="MobiDB-lite"/>
    </source>
</evidence>
<evidence type="ECO:0000313" key="2">
    <source>
        <dbReference type="EMBL" id="CAK0810810.1"/>
    </source>
</evidence>
<proteinExistence type="predicted"/>
<dbReference type="Proteomes" id="UP001189429">
    <property type="component" value="Unassembled WGS sequence"/>
</dbReference>
<organism evidence="2 3">
    <name type="scientific">Prorocentrum cordatum</name>
    <dbReference type="NCBI Taxonomy" id="2364126"/>
    <lineage>
        <taxon>Eukaryota</taxon>
        <taxon>Sar</taxon>
        <taxon>Alveolata</taxon>
        <taxon>Dinophyceae</taxon>
        <taxon>Prorocentrales</taxon>
        <taxon>Prorocentraceae</taxon>
        <taxon>Prorocentrum</taxon>
    </lineage>
</organism>
<feature type="non-terminal residue" evidence="2">
    <location>
        <position position="1"/>
    </location>
</feature>
<name>A0ABN9QZJ5_9DINO</name>
<comment type="caution">
    <text evidence="2">The sequence shown here is derived from an EMBL/GenBank/DDBJ whole genome shotgun (WGS) entry which is preliminary data.</text>
</comment>
<feature type="compositionally biased region" description="Low complexity" evidence="1">
    <location>
        <begin position="95"/>
        <end position="114"/>
    </location>
</feature>
<feature type="compositionally biased region" description="Basic and acidic residues" evidence="1">
    <location>
        <begin position="57"/>
        <end position="83"/>
    </location>
</feature>
<sequence>EGKEGGGGGGGADLAASCDRADAAPVPMRSAATRASGRRRGPAAVGHQDIIIIQLQRMEKRAQRTQEGEDGERQERNGRDGAGRGRTSTKVYSPEAVGKGAAGGAAQAAGAVEGLPTGAGAWRTTTGPWRASGRPTSPNSPRRRHYPPRGGGRRPHGCMHLAHDDKALAGFLPSEISEFASLPTGAWSRA</sequence>
<accession>A0ABN9QZJ5</accession>
<gene>
    <name evidence="2" type="ORF">PCOR1329_LOCUS15642</name>
</gene>
<feature type="region of interest" description="Disordered" evidence="1">
    <location>
        <begin position="1"/>
        <end position="159"/>
    </location>
</feature>
<feature type="compositionally biased region" description="Basic residues" evidence="1">
    <location>
        <begin position="141"/>
        <end position="157"/>
    </location>
</feature>
<protein>
    <submittedName>
        <fullName evidence="2">Uncharacterized protein</fullName>
    </submittedName>
</protein>
<dbReference type="EMBL" id="CAUYUJ010004747">
    <property type="protein sequence ID" value="CAK0810810.1"/>
    <property type="molecule type" value="Genomic_DNA"/>
</dbReference>